<evidence type="ECO:0000313" key="2">
    <source>
        <dbReference type="EMBL" id="MBC8178728.1"/>
    </source>
</evidence>
<proteinExistence type="predicted"/>
<accession>A0A8J6N2K7</accession>
<gene>
    <name evidence="2" type="ORF">H8E19_15090</name>
</gene>
<dbReference type="SUPFAM" id="SSF51726">
    <property type="entry name" value="UROD/MetE-like"/>
    <property type="match status" value="1"/>
</dbReference>
<feature type="domain" description="Uroporphyrinogen decarboxylase (URO-D)" evidence="1">
    <location>
        <begin position="7"/>
        <end position="334"/>
    </location>
</feature>
<name>A0A8J6N2K7_9DELT</name>
<dbReference type="EMBL" id="JACNJD010000307">
    <property type="protein sequence ID" value="MBC8178728.1"/>
    <property type="molecule type" value="Genomic_DNA"/>
</dbReference>
<sequence length="337" mass="37173">MGKSITGKSRMEAAFGGGKLDRQPVLLILGGHYAERAGYSLEEFFTQSEAALETTKVTCQELDSDALFVPLNPLMPDAQEAFRKLMGKPLSIKKENIKEKLPKWSVRLPREDPLFSGHLDMCEKCVAVFPDYQINTMIGGPWSFALELRGANEAMEDLYDDKQFLHDLMKYTTGTVIARCLAVLDLGVVPFIGDPSAGMSLISPAVYREHVLPFHKEIVEAVHDKGGLVSFHICGYIDPIFQDLIDLGIDGLSIDGPSSLEKLFDMGRGKTTIIGNIDPMLFVEGTPDQLEEEVRKCLDIAGGEARYVIGPGCQIPLQANLDNIRVFTQACHKYGAF</sequence>
<dbReference type="Proteomes" id="UP000650524">
    <property type="component" value="Unassembled WGS sequence"/>
</dbReference>
<dbReference type="AlphaFoldDB" id="A0A8J6N2K7"/>
<dbReference type="PANTHER" id="PTHR47099:SF1">
    <property type="entry name" value="METHYLCOBAMIDE:COM METHYLTRANSFERASE MTBA"/>
    <property type="match status" value="1"/>
</dbReference>
<dbReference type="GO" id="GO:0006779">
    <property type="term" value="P:porphyrin-containing compound biosynthetic process"/>
    <property type="evidence" value="ECO:0007669"/>
    <property type="project" value="InterPro"/>
</dbReference>
<evidence type="ECO:0000313" key="3">
    <source>
        <dbReference type="Proteomes" id="UP000650524"/>
    </source>
</evidence>
<dbReference type="GO" id="GO:0004853">
    <property type="term" value="F:uroporphyrinogen decarboxylase activity"/>
    <property type="evidence" value="ECO:0007669"/>
    <property type="project" value="InterPro"/>
</dbReference>
<comment type="caution">
    <text evidence="2">The sequence shown here is derived from an EMBL/GenBank/DDBJ whole genome shotgun (WGS) entry which is preliminary data.</text>
</comment>
<dbReference type="InterPro" id="IPR052024">
    <property type="entry name" value="Methanogen_methyltrans"/>
</dbReference>
<dbReference type="PANTHER" id="PTHR47099">
    <property type="entry name" value="METHYLCOBAMIDE:COM METHYLTRANSFERASE MTBA"/>
    <property type="match status" value="1"/>
</dbReference>
<dbReference type="CDD" id="cd03465">
    <property type="entry name" value="URO-D_like"/>
    <property type="match status" value="1"/>
</dbReference>
<evidence type="ECO:0000259" key="1">
    <source>
        <dbReference type="Pfam" id="PF01208"/>
    </source>
</evidence>
<dbReference type="Gene3D" id="3.20.20.210">
    <property type="match status" value="1"/>
</dbReference>
<reference evidence="2 3" key="1">
    <citation type="submission" date="2020-08" db="EMBL/GenBank/DDBJ databases">
        <title>Bridging the membrane lipid divide: bacteria of the FCB group superphylum have the potential to synthesize archaeal ether lipids.</title>
        <authorList>
            <person name="Villanueva L."/>
            <person name="Von Meijenfeldt F.A.B."/>
            <person name="Westbye A.B."/>
            <person name="Yadav S."/>
            <person name="Hopmans E.C."/>
            <person name="Dutilh B.E."/>
            <person name="Sinninghe Damste J.S."/>
        </authorList>
    </citation>
    <scope>NUCLEOTIDE SEQUENCE [LARGE SCALE GENOMIC DNA]</scope>
    <source>
        <strain evidence="2">NIOZ-UU27</strain>
    </source>
</reference>
<protein>
    <submittedName>
        <fullName evidence="2">Uroporphyrinogen decarboxylase family protein</fullName>
    </submittedName>
</protein>
<dbReference type="InterPro" id="IPR038071">
    <property type="entry name" value="UROD/MetE-like_sf"/>
</dbReference>
<dbReference type="Pfam" id="PF01208">
    <property type="entry name" value="URO-D"/>
    <property type="match status" value="1"/>
</dbReference>
<dbReference type="InterPro" id="IPR000257">
    <property type="entry name" value="Uroporphyrinogen_deCOase"/>
</dbReference>
<organism evidence="2 3">
    <name type="scientific">Candidatus Desulfacyla euxinica</name>
    <dbReference type="NCBI Taxonomy" id="2841693"/>
    <lineage>
        <taxon>Bacteria</taxon>
        <taxon>Deltaproteobacteria</taxon>
        <taxon>Candidatus Desulfacyla</taxon>
    </lineage>
</organism>